<feature type="region of interest" description="Disordered" evidence="1">
    <location>
        <begin position="101"/>
        <end position="137"/>
    </location>
</feature>
<dbReference type="InterPro" id="IPR007651">
    <property type="entry name" value="Lipin_N"/>
</dbReference>
<reference evidence="3 4" key="1">
    <citation type="submission" date="2019-09" db="EMBL/GenBank/DDBJ databases">
        <title>A chromosome-level genome assembly of the Chinese tupelo Nyssa sinensis.</title>
        <authorList>
            <person name="Yang X."/>
            <person name="Kang M."/>
            <person name="Yang Y."/>
            <person name="Xiong H."/>
            <person name="Wang M."/>
            <person name="Zhang Z."/>
            <person name="Wang Z."/>
            <person name="Wu H."/>
            <person name="Ma T."/>
            <person name="Liu J."/>
            <person name="Xi Z."/>
        </authorList>
    </citation>
    <scope>NUCLEOTIDE SEQUENCE [LARGE SCALE GENOMIC DNA]</scope>
    <source>
        <strain evidence="3">J267</strain>
        <tissue evidence="3">Leaf</tissue>
    </source>
</reference>
<sequence length="384" mass="42069">MNVAGKVASLISQGVYSVATPFHPFGGAVDIIVVQQQDGTFRSTPWYVRFGKFQGVLKGAEKIVRINVNGVEANFHMCLDNSGEAYFIREVVSGKDSEANGVLKVSDSPEGTSREDSSIDCSNNDDSKRDNSVDNMGDSLDVRRLERTESNSERRFYEFQDEQSSFEGSVELSEYGSNRFENLDRRRGLCRIAEFRSSLRTGEEAWATDYIGDLDPSTPEVGSENICNINNDSNSFGHQLEVCEGGGEHVCQAQEPHKITCQVGNADQTEMDSPLEILEEAEDSQENSPHSPPSSMASPNLHIGVDPSDNNAASSDHMGSDNIPIRSVGSDQELADKEMQSSRKEPAPEDDCSKSETMEPQTTNSSEGMKPDSSMSNGCQLFEI</sequence>
<feature type="compositionally biased region" description="Polar residues" evidence="1">
    <location>
        <begin position="358"/>
        <end position="384"/>
    </location>
</feature>
<proteinExistence type="predicted"/>
<gene>
    <name evidence="3" type="ORF">F0562_016386</name>
</gene>
<organism evidence="3 4">
    <name type="scientific">Nyssa sinensis</name>
    <dbReference type="NCBI Taxonomy" id="561372"/>
    <lineage>
        <taxon>Eukaryota</taxon>
        <taxon>Viridiplantae</taxon>
        <taxon>Streptophyta</taxon>
        <taxon>Embryophyta</taxon>
        <taxon>Tracheophyta</taxon>
        <taxon>Spermatophyta</taxon>
        <taxon>Magnoliopsida</taxon>
        <taxon>eudicotyledons</taxon>
        <taxon>Gunneridae</taxon>
        <taxon>Pentapetalae</taxon>
        <taxon>asterids</taxon>
        <taxon>Cornales</taxon>
        <taxon>Nyssaceae</taxon>
        <taxon>Nyssa</taxon>
    </lineage>
</organism>
<feature type="domain" description="Lipin N-terminal" evidence="2">
    <location>
        <begin position="1"/>
        <end position="95"/>
    </location>
</feature>
<dbReference type="GO" id="GO:0008195">
    <property type="term" value="F:phosphatidate phosphatase activity"/>
    <property type="evidence" value="ECO:0007669"/>
    <property type="project" value="TreeGrafter"/>
</dbReference>
<keyword evidence="4" id="KW-1185">Reference proteome</keyword>
<dbReference type="EMBL" id="CM018050">
    <property type="protein sequence ID" value="KAA8518840.1"/>
    <property type="molecule type" value="Genomic_DNA"/>
</dbReference>
<evidence type="ECO:0000313" key="4">
    <source>
        <dbReference type="Proteomes" id="UP000325577"/>
    </source>
</evidence>
<feature type="compositionally biased region" description="Basic and acidic residues" evidence="1">
    <location>
        <begin position="334"/>
        <end position="357"/>
    </location>
</feature>
<evidence type="ECO:0000259" key="2">
    <source>
        <dbReference type="Pfam" id="PF04571"/>
    </source>
</evidence>
<dbReference type="Pfam" id="PF04571">
    <property type="entry name" value="Lipin_N"/>
    <property type="match status" value="1"/>
</dbReference>
<dbReference type="PANTHER" id="PTHR12181:SF59">
    <property type="entry name" value="PHOSPHATIDATE PHOSPHATASE PAH1"/>
    <property type="match status" value="1"/>
</dbReference>
<dbReference type="AlphaFoldDB" id="A0A5J4ZJI2"/>
<accession>A0A5J4ZJI2</accession>
<dbReference type="InterPro" id="IPR026058">
    <property type="entry name" value="LIPIN"/>
</dbReference>
<name>A0A5J4ZJI2_9ASTE</name>
<dbReference type="OrthoDB" id="4567at2759"/>
<protein>
    <recommendedName>
        <fullName evidence="2">Lipin N-terminal domain-containing protein</fullName>
    </recommendedName>
</protein>
<dbReference type="Proteomes" id="UP000325577">
    <property type="component" value="Linkage Group LG7"/>
</dbReference>
<dbReference type="PANTHER" id="PTHR12181">
    <property type="entry name" value="LIPIN"/>
    <property type="match status" value="1"/>
</dbReference>
<evidence type="ECO:0000256" key="1">
    <source>
        <dbReference type="SAM" id="MobiDB-lite"/>
    </source>
</evidence>
<evidence type="ECO:0000313" key="3">
    <source>
        <dbReference type="EMBL" id="KAA8518840.1"/>
    </source>
</evidence>
<feature type="region of interest" description="Disordered" evidence="1">
    <location>
        <begin position="280"/>
        <end position="384"/>
    </location>
</feature>